<evidence type="ECO:0000256" key="1">
    <source>
        <dbReference type="SAM" id="MobiDB-lite"/>
    </source>
</evidence>
<dbReference type="AlphaFoldDB" id="A0A915ZWN5"/>
<evidence type="ECO:0000313" key="3">
    <source>
        <dbReference type="Proteomes" id="UP000684084"/>
    </source>
</evidence>
<feature type="region of interest" description="Disordered" evidence="1">
    <location>
        <begin position="66"/>
        <end position="88"/>
    </location>
</feature>
<gene>
    <name evidence="2" type="ORF">CHRIB12_LOCUS21989</name>
</gene>
<dbReference type="Proteomes" id="UP000684084">
    <property type="component" value="Unassembled WGS sequence"/>
</dbReference>
<reference evidence="2" key="1">
    <citation type="submission" date="2020-05" db="EMBL/GenBank/DDBJ databases">
        <authorList>
            <person name="Rincon C."/>
            <person name="Sanders R I."/>
            <person name="Robbins C."/>
            <person name="Chaturvedi A."/>
        </authorList>
    </citation>
    <scope>NUCLEOTIDE SEQUENCE</scope>
    <source>
        <strain evidence="2">CHB12</strain>
    </source>
</reference>
<comment type="caution">
    <text evidence="2">The sequence shown here is derived from an EMBL/GenBank/DDBJ whole genome shotgun (WGS) entry which is preliminary data.</text>
</comment>
<proteinExistence type="predicted"/>
<sequence>MVLNYIKMIPKNASNQSPSRPLHISSENNFRREKIFNSSSYFTIRFGRCKELYCYGVVFPSPQIPLPQQTSSSPQLCPRSPQPLPSQSPTITTIARVDSLLLICIIKLIF</sequence>
<dbReference type="EMBL" id="CAGKOT010000073">
    <property type="protein sequence ID" value="CAB5391543.1"/>
    <property type="molecule type" value="Genomic_DNA"/>
</dbReference>
<evidence type="ECO:0000313" key="2">
    <source>
        <dbReference type="EMBL" id="CAB5391543.1"/>
    </source>
</evidence>
<protein>
    <submittedName>
        <fullName evidence="2">Uncharacterized protein</fullName>
    </submittedName>
</protein>
<accession>A0A915ZWN5</accession>
<organism evidence="2 3">
    <name type="scientific">Rhizophagus irregularis</name>
    <dbReference type="NCBI Taxonomy" id="588596"/>
    <lineage>
        <taxon>Eukaryota</taxon>
        <taxon>Fungi</taxon>
        <taxon>Fungi incertae sedis</taxon>
        <taxon>Mucoromycota</taxon>
        <taxon>Glomeromycotina</taxon>
        <taxon>Glomeromycetes</taxon>
        <taxon>Glomerales</taxon>
        <taxon>Glomeraceae</taxon>
        <taxon>Rhizophagus</taxon>
    </lineage>
</organism>
<name>A0A915ZWN5_9GLOM</name>